<proteinExistence type="inferred from homology"/>
<dbReference type="Gene3D" id="1.10.486.10">
    <property type="entry name" value="PCRA, domain 4"/>
    <property type="match status" value="1"/>
</dbReference>
<feature type="domain" description="UvrD-like helicase C-terminal" evidence="14">
    <location>
        <begin position="301"/>
        <end position="586"/>
    </location>
</feature>
<dbReference type="EMBL" id="JACJVQ010000001">
    <property type="protein sequence ID" value="MBB6632506.1"/>
    <property type="molecule type" value="Genomic_DNA"/>
</dbReference>
<dbReference type="InterPro" id="IPR014016">
    <property type="entry name" value="UvrD-like_ATP-bd"/>
</dbReference>
<evidence type="ECO:0000256" key="2">
    <source>
        <dbReference type="ARBA" id="ARBA00022741"/>
    </source>
</evidence>
<keyword evidence="4 10" id="KW-0347">Helicase</keyword>
<dbReference type="Gene3D" id="3.40.50.300">
    <property type="entry name" value="P-loop containing nucleotide triphosphate hydrolases"/>
    <property type="match status" value="2"/>
</dbReference>
<dbReference type="GO" id="GO:0006260">
    <property type="term" value="P:DNA replication"/>
    <property type="evidence" value="ECO:0007669"/>
    <property type="project" value="InterPro"/>
</dbReference>
<dbReference type="Proteomes" id="UP000535838">
    <property type="component" value="Unassembled WGS sequence"/>
</dbReference>
<dbReference type="Gene3D" id="1.10.10.160">
    <property type="match status" value="1"/>
</dbReference>
<feature type="binding site" evidence="10">
    <location>
        <begin position="42"/>
        <end position="49"/>
    </location>
    <ligand>
        <name>ATP</name>
        <dbReference type="ChEBI" id="CHEBI:30616"/>
    </ligand>
</feature>
<keyword evidence="5 10" id="KW-0067">ATP-binding</keyword>
<evidence type="ECO:0000259" key="14">
    <source>
        <dbReference type="PROSITE" id="PS51217"/>
    </source>
</evidence>
<dbReference type="FunFam" id="1.10.486.10:FF:000003">
    <property type="entry name" value="ATP-dependent DNA helicase"/>
    <property type="match status" value="1"/>
</dbReference>
<comment type="caution">
    <text evidence="15">The sequence shown here is derived from an EMBL/GenBank/DDBJ whole genome shotgun (WGS) entry which is preliminary data.</text>
</comment>
<dbReference type="PROSITE" id="PS51217">
    <property type="entry name" value="UVRD_HELICASE_CTER"/>
    <property type="match status" value="1"/>
</dbReference>
<dbReference type="PANTHER" id="PTHR11070:SF2">
    <property type="entry name" value="ATP-DEPENDENT DNA HELICASE SRS2"/>
    <property type="match status" value="1"/>
</dbReference>
<dbReference type="CDD" id="cd18807">
    <property type="entry name" value="SF1_C_UvrD"/>
    <property type="match status" value="1"/>
</dbReference>
<dbReference type="SUPFAM" id="SSF52540">
    <property type="entry name" value="P-loop containing nucleoside triphosphate hydrolases"/>
    <property type="match status" value="1"/>
</dbReference>
<evidence type="ECO:0000313" key="16">
    <source>
        <dbReference type="Proteomes" id="UP000535838"/>
    </source>
</evidence>
<protein>
    <recommendedName>
        <fullName evidence="11">ATP-dependent DNA helicase</fullName>
        <ecNumber evidence="11">5.6.2.4</ecNumber>
    </recommendedName>
</protein>
<evidence type="ECO:0000256" key="8">
    <source>
        <dbReference type="ARBA" id="ARBA00034617"/>
    </source>
</evidence>
<dbReference type="NCBIfam" id="TIGR01073">
    <property type="entry name" value="pcrA"/>
    <property type="match status" value="1"/>
</dbReference>
<dbReference type="GO" id="GO:0033202">
    <property type="term" value="C:DNA helicase complex"/>
    <property type="evidence" value="ECO:0007669"/>
    <property type="project" value="TreeGrafter"/>
</dbReference>
<dbReference type="FunFam" id="1.10.10.160:FF:000001">
    <property type="entry name" value="ATP-dependent DNA helicase"/>
    <property type="match status" value="1"/>
</dbReference>
<evidence type="ECO:0000256" key="1">
    <source>
        <dbReference type="ARBA" id="ARBA00009922"/>
    </source>
</evidence>
<evidence type="ECO:0000256" key="4">
    <source>
        <dbReference type="ARBA" id="ARBA00022806"/>
    </source>
</evidence>
<dbReference type="GO" id="GO:0043138">
    <property type="term" value="F:3'-5' DNA helicase activity"/>
    <property type="evidence" value="ECO:0007669"/>
    <property type="project" value="UniProtKB-EC"/>
</dbReference>
<evidence type="ECO:0000256" key="7">
    <source>
        <dbReference type="ARBA" id="ARBA00023235"/>
    </source>
</evidence>
<dbReference type="Pfam" id="PF00580">
    <property type="entry name" value="UvrD-helicase"/>
    <property type="match status" value="1"/>
</dbReference>
<dbReference type="GO" id="GO:0016787">
    <property type="term" value="F:hydrolase activity"/>
    <property type="evidence" value="ECO:0007669"/>
    <property type="project" value="UniProtKB-UniRule"/>
</dbReference>
<feature type="compositionally biased region" description="Low complexity" evidence="12">
    <location>
        <begin position="759"/>
        <end position="774"/>
    </location>
</feature>
<dbReference type="GO" id="GO:0005829">
    <property type="term" value="C:cytosol"/>
    <property type="evidence" value="ECO:0007669"/>
    <property type="project" value="TreeGrafter"/>
</dbReference>
<feature type="domain" description="UvrD-like helicase ATP-binding" evidence="13">
    <location>
        <begin position="21"/>
        <end position="300"/>
    </location>
</feature>
<dbReference type="CDD" id="cd17932">
    <property type="entry name" value="DEXQc_UvrD"/>
    <property type="match status" value="1"/>
</dbReference>
<feature type="region of interest" description="Disordered" evidence="12">
    <location>
        <begin position="727"/>
        <end position="781"/>
    </location>
</feature>
<dbReference type="InterPro" id="IPR005751">
    <property type="entry name" value="ATP-dep_DNA_helicase_PcrA"/>
</dbReference>
<evidence type="ECO:0000256" key="10">
    <source>
        <dbReference type="PROSITE-ProRule" id="PRU00560"/>
    </source>
</evidence>
<dbReference type="InterPro" id="IPR013986">
    <property type="entry name" value="DExx_box_DNA_helicase_dom_sf"/>
</dbReference>
<dbReference type="AlphaFoldDB" id="A0A841SPI0"/>
<organism evidence="15 16">
    <name type="scientific">Cohnella thailandensis</name>
    <dbReference type="NCBI Taxonomy" id="557557"/>
    <lineage>
        <taxon>Bacteria</taxon>
        <taxon>Bacillati</taxon>
        <taxon>Bacillota</taxon>
        <taxon>Bacilli</taxon>
        <taxon>Bacillales</taxon>
        <taxon>Paenibacillaceae</taxon>
        <taxon>Cohnella</taxon>
    </lineage>
</organism>
<sequence length="833" mass="91261">MFFEPVDPSENQQVNIDDAVRRLNPKQKEAAVTTEGPLLIMAGAGSGKTRVLTHRIAYIIAKRLAAPWSILAITFTNKAAREMQERVSKLVGPSGRDIWVSTFHSMCVRILRRDIERIGFTSNFSILDSSDQLSVIRTIMKEQNVDTKKFEPKAVQAMMSAAKNELVSPEQYESRIGDYFQTIVSKIYTQYQKRLMSNNSLDFDDLIMMTIKLFKEVPEVLDFYQNKFKYIHVDEYQDTNRAQYMLCRLLADKHHNICVVGDSDQSIYRWRGADITNILNFEKDYPEATSILLEQNYRSTSNILEAANQVIKNNMGRKAKNLWTDQDGGEKITVYQGDSEHEEGYFVAREIKRGRQNGKHYGDHAILYRTNAQSRVMEEILIKSEIPYQIVGGTKFYDRKEIKDILAYLRLISNPDDDISLNRIVNVPKRGLGDTTMAKVQEEATRRGISIYSLLSEGDGILGDGLFQVDIQGRAKTALSGFRYLIANLTAMVDYLSVTELTEKMLEMTEYRMELIRENTLESKARLENIEEFLSVTQEFEKRSDDKSLVAFLTDLALIADIDSMNDEEEDGGDAVVLMTMHSAKGLEFPVVFIIGMEEGVFPGSRAFLDNDEMEEERRLAYVGITRAEKKLYLTCARMRLLYGRTSNNLPSRFLQEIPDELKEMSEGRGQGGSGGYGGGFGARPGYGGGGGAATGGAGPRFGSYGQGGQAGAGGFGAGARSGGAPGFGAQGGGFGGRPASGQPAGPRFGAPAGGASSGGARVAPQPGASKPAAAGGGGLAVSAGDKVQHAKWGVGTVVAVKGTGNDTELTIAFNAPIGVKRLLAAFAPVTKI</sequence>
<comment type="similarity">
    <text evidence="1 11">Belongs to the helicase family. UvrD subfamily.</text>
</comment>
<evidence type="ECO:0000256" key="3">
    <source>
        <dbReference type="ARBA" id="ARBA00022801"/>
    </source>
</evidence>
<dbReference type="GO" id="GO:0009314">
    <property type="term" value="P:response to radiation"/>
    <property type="evidence" value="ECO:0007669"/>
    <property type="project" value="UniProtKB-ARBA"/>
</dbReference>
<dbReference type="InterPro" id="IPR027417">
    <property type="entry name" value="P-loop_NTPase"/>
</dbReference>
<evidence type="ECO:0000259" key="13">
    <source>
        <dbReference type="PROSITE" id="PS51198"/>
    </source>
</evidence>
<dbReference type="InterPro" id="IPR000212">
    <property type="entry name" value="DNA_helicase_UvrD/REP"/>
</dbReference>
<evidence type="ECO:0000313" key="15">
    <source>
        <dbReference type="EMBL" id="MBB6632506.1"/>
    </source>
</evidence>
<accession>A0A841SPI0</accession>
<keyword evidence="16" id="KW-1185">Reference proteome</keyword>
<dbReference type="Pfam" id="PF13361">
    <property type="entry name" value="UvrD_C"/>
    <property type="match status" value="1"/>
</dbReference>
<evidence type="ECO:0000256" key="12">
    <source>
        <dbReference type="SAM" id="MobiDB-lite"/>
    </source>
</evidence>
<dbReference type="RefSeq" id="WP_185117753.1">
    <property type="nucleotide sequence ID" value="NZ_JACJVQ010000001.1"/>
</dbReference>
<evidence type="ECO:0000256" key="9">
    <source>
        <dbReference type="ARBA" id="ARBA00048988"/>
    </source>
</evidence>
<name>A0A841SPI0_9BACL</name>
<keyword evidence="3 10" id="KW-0378">Hydrolase</keyword>
<dbReference type="InterPro" id="IPR014017">
    <property type="entry name" value="DNA_helicase_UvrD-like_C"/>
</dbReference>
<reference evidence="15 16" key="1">
    <citation type="submission" date="2020-08" db="EMBL/GenBank/DDBJ databases">
        <title>Cohnella phylogeny.</title>
        <authorList>
            <person name="Dunlap C."/>
        </authorList>
    </citation>
    <scope>NUCLEOTIDE SEQUENCE [LARGE SCALE GENOMIC DNA]</scope>
    <source>
        <strain evidence="15 16">DSM 25241</strain>
    </source>
</reference>
<keyword evidence="6 11" id="KW-0238">DNA-binding</keyword>
<feature type="compositionally biased region" description="Gly residues" evidence="12">
    <location>
        <begin position="727"/>
        <end position="739"/>
    </location>
</feature>
<evidence type="ECO:0000256" key="5">
    <source>
        <dbReference type="ARBA" id="ARBA00022840"/>
    </source>
</evidence>
<comment type="catalytic activity">
    <reaction evidence="8">
        <text>Couples ATP hydrolysis with the unwinding of duplex DNA by translocating in the 3'-5' direction.</text>
        <dbReference type="EC" id="5.6.2.4"/>
    </reaction>
</comment>
<dbReference type="GO" id="GO:0003677">
    <property type="term" value="F:DNA binding"/>
    <property type="evidence" value="ECO:0007669"/>
    <property type="project" value="UniProtKB-KW"/>
</dbReference>
<comment type="catalytic activity">
    <reaction evidence="9 11">
        <text>ATP + H2O = ADP + phosphate + H(+)</text>
        <dbReference type="Rhea" id="RHEA:13065"/>
        <dbReference type="ChEBI" id="CHEBI:15377"/>
        <dbReference type="ChEBI" id="CHEBI:15378"/>
        <dbReference type="ChEBI" id="CHEBI:30616"/>
        <dbReference type="ChEBI" id="CHEBI:43474"/>
        <dbReference type="ChEBI" id="CHEBI:456216"/>
        <dbReference type="EC" id="5.6.2.4"/>
    </reaction>
</comment>
<keyword evidence="2 10" id="KW-0547">Nucleotide-binding</keyword>
<dbReference type="GO" id="GO:0000725">
    <property type="term" value="P:recombinational repair"/>
    <property type="evidence" value="ECO:0007669"/>
    <property type="project" value="TreeGrafter"/>
</dbReference>
<keyword evidence="7" id="KW-0413">Isomerase</keyword>
<dbReference type="EC" id="5.6.2.4" evidence="11"/>
<dbReference type="PROSITE" id="PS51198">
    <property type="entry name" value="UVRD_HELICASE_ATP_BIND"/>
    <property type="match status" value="1"/>
</dbReference>
<evidence type="ECO:0000256" key="11">
    <source>
        <dbReference type="RuleBase" id="RU364053"/>
    </source>
</evidence>
<dbReference type="GO" id="GO:0005524">
    <property type="term" value="F:ATP binding"/>
    <property type="evidence" value="ECO:0007669"/>
    <property type="project" value="UniProtKB-UniRule"/>
</dbReference>
<gene>
    <name evidence="15" type="primary">pcrA</name>
    <name evidence="15" type="ORF">H7B67_00015</name>
</gene>
<feature type="compositionally biased region" description="Low complexity" evidence="12">
    <location>
        <begin position="740"/>
        <end position="751"/>
    </location>
</feature>
<dbReference type="Pfam" id="PF21196">
    <property type="entry name" value="PcrA_UvrD_tudor"/>
    <property type="match status" value="1"/>
</dbReference>
<evidence type="ECO:0000256" key="6">
    <source>
        <dbReference type="ARBA" id="ARBA00023125"/>
    </source>
</evidence>
<dbReference type="PANTHER" id="PTHR11070">
    <property type="entry name" value="UVRD / RECB / PCRA DNA HELICASE FAMILY MEMBER"/>
    <property type="match status" value="1"/>
</dbReference>